<dbReference type="AlphaFoldDB" id="A0A444UG44"/>
<dbReference type="PANTHER" id="PTHR44942">
    <property type="entry name" value="METHYLTRANSF_11 DOMAIN-CONTAINING PROTEIN"/>
    <property type="match status" value="1"/>
</dbReference>
<dbReference type="CDD" id="cd02440">
    <property type="entry name" value="AdoMet_MTases"/>
    <property type="match status" value="1"/>
</dbReference>
<dbReference type="GO" id="GO:0008757">
    <property type="term" value="F:S-adenosylmethionine-dependent methyltransferase activity"/>
    <property type="evidence" value="ECO:0007669"/>
    <property type="project" value="InterPro"/>
</dbReference>
<proteinExistence type="predicted"/>
<evidence type="ECO:0000313" key="3">
    <source>
        <dbReference type="Proteomes" id="UP000289886"/>
    </source>
</evidence>
<dbReference type="InterPro" id="IPR029063">
    <property type="entry name" value="SAM-dependent_MTases_sf"/>
</dbReference>
<dbReference type="Proteomes" id="UP000289886">
    <property type="component" value="Unassembled WGS sequence"/>
</dbReference>
<keyword evidence="3" id="KW-1185">Reference proteome</keyword>
<dbReference type="InterPro" id="IPR051052">
    <property type="entry name" value="Diverse_substrate_MTase"/>
</dbReference>
<sequence>MSFRLFEGKEHADIYQKYRFDPPDEVKSIILSYLDKKKGKPHVLAVDLGCGTGQNTRVLAPHFQEVVGIDVSEAQLAVARRVPGSPNITYRASPAEDLPFEDGSVDLVTAASAAHWFNADAFLKEAERVLKPRGCIALLGYSTTTCELHCNNGTGDLTEVLTEVWDCLMPYGNKQVEVSNSMLQEILEAIRFPEKERVENIAVKTRLSVCDFLGYVQSFSMYQAYSKADPEAAKTMIQRIQQRFLEMGVSSAEKELEIWQKYFCVLASKPE</sequence>
<reference evidence="2 3" key="1">
    <citation type="submission" date="2019-01" db="EMBL/GenBank/DDBJ databases">
        <title>Draft Genome and Complete Hox-Cluster Characterization of the Sterlet Sturgeon (Acipenser ruthenus).</title>
        <authorList>
            <person name="Wei Q."/>
        </authorList>
    </citation>
    <scope>NUCLEOTIDE SEQUENCE [LARGE SCALE GENOMIC DNA]</scope>
    <source>
        <strain evidence="2">WHYD16114868_AA</strain>
        <tissue evidence="2">Blood</tissue>
    </source>
</reference>
<gene>
    <name evidence="2" type="ORF">EOD39_1130</name>
</gene>
<dbReference type="SUPFAM" id="SSF53335">
    <property type="entry name" value="S-adenosyl-L-methionine-dependent methyltransferases"/>
    <property type="match status" value="1"/>
</dbReference>
<evidence type="ECO:0000259" key="1">
    <source>
        <dbReference type="Pfam" id="PF08241"/>
    </source>
</evidence>
<protein>
    <recommendedName>
        <fullName evidence="1">Methyltransferase type 11 domain-containing protein</fullName>
    </recommendedName>
</protein>
<name>A0A444UG44_ACIRT</name>
<dbReference type="PANTHER" id="PTHR44942:SF6">
    <property type="entry name" value="NOVEL PROTEIN"/>
    <property type="match status" value="1"/>
</dbReference>
<dbReference type="FunFam" id="3.40.50.150:FF:000370">
    <property type="entry name" value="Si:ch211-93g23.2"/>
    <property type="match status" value="1"/>
</dbReference>
<feature type="domain" description="Methyltransferase type 11" evidence="1">
    <location>
        <begin position="46"/>
        <end position="137"/>
    </location>
</feature>
<comment type="caution">
    <text evidence="2">The sequence shown here is derived from an EMBL/GenBank/DDBJ whole genome shotgun (WGS) entry which is preliminary data.</text>
</comment>
<dbReference type="Pfam" id="PF08241">
    <property type="entry name" value="Methyltransf_11"/>
    <property type="match status" value="1"/>
</dbReference>
<dbReference type="Gene3D" id="3.40.50.150">
    <property type="entry name" value="Vaccinia Virus protein VP39"/>
    <property type="match status" value="1"/>
</dbReference>
<accession>A0A444UG44</accession>
<dbReference type="EMBL" id="SCEB01214629">
    <property type="protein sequence ID" value="RXM34155.1"/>
    <property type="molecule type" value="Genomic_DNA"/>
</dbReference>
<organism evidence="2 3">
    <name type="scientific">Acipenser ruthenus</name>
    <name type="common">Sterlet sturgeon</name>
    <dbReference type="NCBI Taxonomy" id="7906"/>
    <lineage>
        <taxon>Eukaryota</taxon>
        <taxon>Metazoa</taxon>
        <taxon>Chordata</taxon>
        <taxon>Craniata</taxon>
        <taxon>Vertebrata</taxon>
        <taxon>Euteleostomi</taxon>
        <taxon>Actinopterygii</taxon>
        <taxon>Chondrostei</taxon>
        <taxon>Acipenseriformes</taxon>
        <taxon>Acipenseridae</taxon>
        <taxon>Acipenser</taxon>
    </lineage>
</organism>
<dbReference type="OrthoDB" id="506498at2759"/>
<evidence type="ECO:0000313" key="2">
    <source>
        <dbReference type="EMBL" id="RXM34155.1"/>
    </source>
</evidence>
<dbReference type="InterPro" id="IPR013216">
    <property type="entry name" value="Methyltransf_11"/>
</dbReference>